<evidence type="ECO:0000259" key="5">
    <source>
        <dbReference type="Pfam" id="PF02872"/>
    </source>
</evidence>
<name>A0A2U3QKE1_9BACT</name>
<evidence type="ECO:0000256" key="1">
    <source>
        <dbReference type="ARBA" id="ARBA00006654"/>
    </source>
</evidence>
<dbReference type="GO" id="GO:0030288">
    <property type="term" value="C:outer membrane-bounded periplasmic space"/>
    <property type="evidence" value="ECO:0007669"/>
    <property type="project" value="TreeGrafter"/>
</dbReference>
<feature type="domain" description="Calcineurin-like phosphoesterase" evidence="4">
    <location>
        <begin position="8"/>
        <end position="134"/>
    </location>
</feature>
<dbReference type="SUPFAM" id="SSF56300">
    <property type="entry name" value="Metallo-dependent phosphatases"/>
    <property type="match status" value="1"/>
</dbReference>
<evidence type="ECO:0000256" key="2">
    <source>
        <dbReference type="ARBA" id="ARBA00022729"/>
    </source>
</evidence>
<keyword evidence="3" id="KW-0547">Nucleotide-binding</keyword>
<dbReference type="PANTHER" id="PTHR11575:SF24">
    <property type="entry name" value="5'-NUCLEOTIDASE"/>
    <property type="match status" value="1"/>
</dbReference>
<keyword evidence="7" id="KW-1185">Reference proteome</keyword>
<dbReference type="CDD" id="cd00845">
    <property type="entry name" value="MPP_UshA_N_like"/>
    <property type="match status" value="1"/>
</dbReference>
<accession>A0A2U3QKE1</accession>
<dbReference type="Proteomes" id="UP000245125">
    <property type="component" value="Unassembled WGS sequence"/>
</dbReference>
<dbReference type="InterPro" id="IPR004843">
    <property type="entry name" value="Calcineurin-like_PHP"/>
</dbReference>
<evidence type="ECO:0000256" key="3">
    <source>
        <dbReference type="RuleBase" id="RU362119"/>
    </source>
</evidence>
<dbReference type="EC" id="3.6.1.45" evidence="6"/>
<evidence type="ECO:0000313" key="6">
    <source>
        <dbReference type="EMBL" id="SPQ01845.1"/>
    </source>
</evidence>
<dbReference type="GO" id="GO:0008768">
    <property type="term" value="F:UDP-sugar diphosphatase activity"/>
    <property type="evidence" value="ECO:0007669"/>
    <property type="project" value="UniProtKB-EC"/>
</dbReference>
<evidence type="ECO:0000259" key="4">
    <source>
        <dbReference type="Pfam" id="PF00149"/>
    </source>
</evidence>
<dbReference type="GO" id="GO:0046872">
    <property type="term" value="F:metal ion binding"/>
    <property type="evidence" value="ECO:0007669"/>
    <property type="project" value="InterPro"/>
</dbReference>
<dbReference type="Gene3D" id="3.90.780.10">
    <property type="entry name" value="5'-Nucleotidase, C-terminal domain"/>
    <property type="match status" value="1"/>
</dbReference>
<feature type="domain" description="5'-Nucleotidase C-terminal" evidence="5">
    <location>
        <begin position="208"/>
        <end position="359"/>
    </location>
</feature>
<dbReference type="InterPro" id="IPR008334">
    <property type="entry name" value="5'-Nucleotdase_C"/>
</dbReference>
<dbReference type="PANTHER" id="PTHR11575">
    <property type="entry name" value="5'-NUCLEOTIDASE-RELATED"/>
    <property type="match status" value="1"/>
</dbReference>
<proteinExistence type="inferred from homology"/>
<evidence type="ECO:0000313" key="7">
    <source>
        <dbReference type="Proteomes" id="UP000245125"/>
    </source>
</evidence>
<dbReference type="InterPro" id="IPR036907">
    <property type="entry name" value="5'-Nucleotdase_C_sf"/>
</dbReference>
<sequence length="409" mass="44660">MNAMKFDAMVLGNHEFDFGQEELKKRMAEAEFPVLGANVEGMGQLKQYVLKEMGGTRVAIIGVVTEYTPESTHSRNVAGLKFSPPADTLRGYMRELKDRVDIIVVLSHCGYSEDRLLADQVRGIDVIVGGHSHTKLEKPVRVNGTIIVQAWEHGKALGVLDLTVREGKIVEYAGHLEEIMPVADLEDKTVGKIVEQYRDKGDKAANEVIGTATVDFEAENVRRQGTNLGDLIADIVRQVSGADAAIINGGGIRATIRKGEIRTKDVYAVLPFDSYIVAIKLSGRLIIETLEHGVSAVEQEEGRFPQVSGLAFAYSASSPPGSRVREILINGEPLDPNREYIVATNDFMAAGGDGYTTFGKAVSAPGDDVTKGKVVFSDSGRWLRDVVVEYIRERHVLSAPSMGRIKKVH</sequence>
<dbReference type="GO" id="GO:0009166">
    <property type="term" value="P:nucleotide catabolic process"/>
    <property type="evidence" value="ECO:0007669"/>
    <property type="project" value="InterPro"/>
</dbReference>
<dbReference type="EMBL" id="OUUY01000125">
    <property type="protein sequence ID" value="SPQ01845.1"/>
    <property type="molecule type" value="Genomic_DNA"/>
</dbReference>
<dbReference type="InterPro" id="IPR006146">
    <property type="entry name" value="5'-Nucleotdase_CS"/>
</dbReference>
<dbReference type="Gene3D" id="3.60.21.10">
    <property type="match status" value="1"/>
</dbReference>
<dbReference type="Pfam" id="PF02872">
    <property type="entry name" value="5_nucleotid_C"/>
    <property type="match status" value="1"/>
</dbReference>
<keyword evidence="2" id="KW-0732">Signal</keyword>
<organism evidence="6 7">
    <name type="scientific">Candidatus Sulfobium mesophilum</name>
    <dbReference type="NCBI Taxonomy" id="2016548"/>
    <lineage>
        <taxon>Bacteria</taxon>
        <taxon>Pseudomonadati</taxon>
        <taxon>Nitrospirota</taxon>
        <taxon>Nitrospiria</taxon>
        <taxon>Nitrospirales</taxon>
        <taxon>Nitrospiraceae</taxon>
        <taxon>Candidatus Sulfobium</taxon>
    </lineage>
</organism>
<dbReference type="EC" id="3.1.3.5" evidence="6"/>
<dbReference type="GO" id="GO:0008253">
    <property type="term" value="F:5'-nucleotidase activity"/>
    <property type="evidence" value="ECO:0007669"/>
    <property type="project" value="UniProtKB-EC"/>
</dbReference>
<dbReference type="OrthoDB" id="9803927at2"/>
<keyword evidence="3 6" id="KW-0378">Hydrolase</keyword>
<protein>
    <submittedName>
        <fullName evidence="6">UDP-sugar diphosphatase / 5'-nucleotidase</fullName>
        <ecNumber evidence="6">3.1.3.5</ecNumber>
        <ecNumber evidence="6">3.6.1.45</ecNumber>
    </submittedName>
</protein>
<dbReference type="Pfam" id="PF00149">
    <property type="entry name" value="Metallophos"/>
    <property type="match status" value="1"/>
</dbReference>
<dbReference type="PROSITE" id="PS00786">
    <property type="entry name" value="5_NUCLEOTIDASE_2"/>
    <property type="match status" value="1"/>
</dbReference>
<dbReference type="InterPro" id="IPR006179">
    <property type="entry name" value="5_nucleotidase/apyrase"/>
</dbReference>
<gene>
    <name evidence="6" type="ORF">NBG4_750004</name>
</gene>
<dbReference type="SUPFAM" id="SSF55816">
    <property type="entry name" value="5'-nucleotidase (syn. UDP-sugar hydrolase), C-terminal domain"/>
    <property type="match status" value="1"/>
</dbReference>
<dbReference type="AlphaFoldDB" id="A0A2U3QKE1"/>
<reference evidence="7" key="1">
    <citation type="submission" date="2018-03" db="EMBL/GenBank/DDBJ databases">
        <authorList>
            <person name="Zecchin S."/>
        </authorList>
    </citation>
    <scope>NUCLEOTIDE SEQUENCE [LARGE SCALE GENOMIC DNA]</scope>
</reference>
<dbReference type="GO" id="GO:0000166">
    <property type="term" value="F:nucleotide binding"/>
    <property type="evidence" value="ECO:0007669"/>
    <property type="project" value="UniProtKB-KW"/>
</dbReference>
<comment type="similarity">
    <text evidence="1 3">Belongs to the 5'-nucleotidase family.</text>
</comment>
<dbReference type="InterPro" id="IPR029052">
    <property type="entry name" value="Metallo-depent_PP-like"/>
</dbReference>
<dbReference type="PRINTS" id="PR01607">
    <property type="entry name" value="APYRASEFAMLY"/>
</dbReference>